<evidence type="ECO:0000256" key="7">
    <source>
        <dbReference type="ARBA" id="ARBA00022741"/>
    </source>
</evidence>
<dbReference type="SUPFAM" id="SSF51984">
    <property type="entry name" value="MurCD N-terminal domain"/>
    <property type="match status" value="1"/>
</dbReference>
<dbReference type="InterPro" id="IPR036615">
    <property type="entry name" value="Mur_ligase_C_dom_sf"/>
</dbReference>
<evidence type="ECO:0000256" key="12">
    <source>
        <dbReference type="ARBA" id="ARBA00023316"/>
    </source>
</evidence>
<dbReference type="GO" id="GO:0005524">
    <property type="term" value="F:ATP binding"/>
    <property type="evidence" value="ECO:0007669"/>
    <property type="project" value="UniProtKB-UniRule"/>
</dbReference>
<dbReference type="GO" id="GO:0005737">
    <property type="term" value="C:cytoplasm"/>
    <property type="evidence" value="ECO:0007669"/>
    <property type="project" value="UniProtKB-SubCell"/>
</dbReference>
<evidence type="ECO:0000256" key="10">
    <source>
        <dbReference type="ARBA" id="ARBA00022984"/>
    </source>
</evidence>
<evidence type="ECO:0000256" key="3">
    <source>
        <dbReference type="ARBA" id="ARBA00012211"/>
    </source>
</evidence>
<dbReference type="Pfam" id="PF01225">
    <property type="entry name" value="Mur_ligase"/>
    <property type="match status" value="1"/>
</dbReference>
<keyword evidence="9 14" id="KW-0133">Cell shape</keyword>
<evidence type="ECO:0000256" key="4">
    <source>
        <dbReference type="ARBA" id="ARBA00022490"/>
    </source>
</evidence>
<dbReference type="PANTHER" id="PTHR43445:SF3">
    <property type="entry name" value="UDP-N-ACETYLMURAMATE--L-ALANINE LIGASE"/>
    <property type="match status" value="1"/>
</dbReference>
<dbReference type="GO" id="GO:0009252">
    <property type="term" value="P:peptidoglycan biosynthetic process"/>
    <property type="evidence" value="ECO:0007669"/>
    <property type="project" value="UniProtKB-UniRule"/>
</dbReference>
<dbReference type="NCBIfam" id="TIGR01082">
    <property type="entry name" value="murC"/>
    <property type="match status" value="1"/>
</dbReference>
<dbReference type="InterPro" id="IPR004101">
    <property type="entry name" value="Mur_ligase_C"/>
</dbReference>
<comment type="pathway">
    <text evidence="2 14">Cell wall biogenesis; peptidoglycan biosynthesis.</text>
</comment>
<dbReference type="Pfam" id="PF02875">
    <property type="entry name" value="Mur_ligase_C"/>
    <property type="match status" value="1"/>
</dbReference>
<dbReference type="InterPro" id="IPR000713">
    <property type="entry name" value="Mur_ligase_N"/>
</dbReference>
<proteinExistence type="inferred from homology"/>
<dbReference type="PANTHER" id="PTHR43445">
    <property type="entry name" value="UDP-N-ACETYLMURAMATE--L-ALANINE LIGASE-RELATED"/>
    <property type="match status" value="1"/>
</dbReference>
<evidence type="ECO:0000256" key="9">
    <source>
        <dbReference type="ARBA" id="ARBA00022960"/>
    </source>
</evidence>
<dbReference type="InterPro" id="IPR013221">
    <property type="entry name" value="Mur_ligase_cen"/>
</dbReference>
<evidence type="ECO:0000259" key="17">
    <source>
        <dbReference type="Pfam" id="PF08245"/>
    </source>
</evidence>
<dbReference type="Proteomes" id="UP000824151">
    <property type="component" value="Unassembled WGS sequence"/>
</dbReference>
<feature type="domain" description="Mur ligase C-terminal" evidence="16">
    <location>
        <begin position="350"/>
        <end position="474"/>
    </location>
</feature>
<keyword evidence="7 14" id="KW-0547">Nucleotide-binding</keyword>
<comment type="function">
    <text evidence="14">Cell wall formation.</text>
</comment>
<dbReference type="InterPro" id="IPR005758">
    <property type="entry name" value="UDP-N-AcMur_Ala_ligase_MurC"/>
</dbReference>
<evidence type="ECO:0000256" key="14">
    <source>
        <dbReference type="HAMAP-Rule" id="MF_00046"/>
    </source>
</evidence>
<dbReference type="InterPro" id="IPR036565">
    <property type="entry name" value="Mur-like_cat_sf"/>
</dbReference>
<dbReference type="EMBL" id="DXGD01000105">
    <property type="protein sequence ID" value="HIW99058.1"/>
    <property type="molecule type" value="Genomic_DNA"/>
</dbReference>
<keyword evidence="6 14" id="KW-0132">Cell division</keyword>
<dbReference type="SUPFAM" id="SSF53623">
    <property type="entry name" value="MurD-like peptide ligases, catalytic domain"/>
    <property type="match status" value="1"/>
</dbReference>
<evidence type="ECO:0000256" key="2">
    <source>
        <dbReference type="ARBA" id="ARBA00004752"/>
    </source>
</evidence>
<protein>
    <recommendedName>
        <fullName evidence="3 14">UDP-N-acetylmuramate--L-alanine ligase</fullName>
        <ecNumber evidence="3 14">6.3.2.8</ecNumber>
    </recommendedName>
    <alternativeName>
        <fullName evidence="14">UDP-N-acetylmuramoyl-L-alanine synthetase</fullName>
    </alternativeName>
</protein>
<dbReference type="GO" id="GO:0008360">
    <property type="term" value="P:regulation of cell shape"/>
    <property type="evidence" value="ECO:0007669"/>
    <property type="project" value="UniProtKB-KW"/>
</dbReference>
<dbReference type="HAMAP" id="MF_00046">
    <property type="entry name" value="MurC"/>
    <property type="match status" value="1"/>
</dbReference>
<keyword evidence="4 14" id="KW-0963">Cytoplasm</keyword>
<accession>A0A9D1RZZ5</accession>
<dbReference type="AlphaFoldDB" id="A0A9D1RZZ5"/>
<dbReference type="GO" id="GO:0051301">
    <property type="term" value="P:cell division"/>
    <property type="evidence" value="ECO:0007669"/>
    <property type="project" value="UniProtKB-KW"/>
</dbReference>
<dbReference type="InterPro" id="IPR050061">
    <property type="entry name" value="MurCDEF_pg_biosynth"/>
</dbReference>
<dbReference type="GO" id="GO:0008763">
    <property type="term" value="F:UDP-N-acetylmuramate-L-alanine ligase activity"/>
    <property type="evidence" value="ECO:0007669"/>
    <property type="project" value="UniProtKB-UniRule"/>
</dbReference>
<keyword evidence="10 14" id="KW-0573">Peptidoglycan synthesis</keyword>
<keyword evidence="11 14" id="KW-0131">Cell cycle</keyword>
<evidence type="ECO:0000256" key="5">
    <source>
        <dbReference type="ARBA" id="ARBA00022598"/>
    </source>
</evidence>
<dbReference type="Pfam" id="PF08245">
    <property type="entry name" value="Mur_ligase_M"/>
    <property type="match status" value="1"/>
</dbReference>
<reference evidence="18" key="1">
    <citation type="journal article" date="2021" name="PeerJ">
        <title>Extensive microbial diversity within the chicken gut microbiome revealed by metagenomics and culture.</title>
        <authorList>
            <person name="Gilroy R."/>
            <person name="Ravi A."/>
            <person name="Getino M."/>
            <person name="Pursley I."/>
            <person name="Horton D.L."/>
            <person name="Alikhan N.F."/>
            <person name="Baker D."/>
            <person name="Gharbi K."/>
            <person name="Hall N."/>
            <person name="Watson M."/>
            <person name="Adriaenssens E.M."/>
            <person name="Foster-Nyarko E."/>
            <person name="Jarju S."/>
            <person name="Secka A."/>
            <person name="Antonio M."/>
            <person name="Oren A."/>
            <person name="Chaudhuri R.R."/>
            <person name="La Ragione R."/>
            <person name="Hildebrand F."/>
            <person name="Pallen M.J."/>
        </authorList>
    </citation>
    <scope>NUCLEOTIDE SEQUENCE</scope>
    <source>
        <strain evidence="18">ChiHejej3B27-3195</strain>
    </source>
</reference>
<feature type="binding site" evidence="14">
    <location>
        <begin position="137"/>
        <end position="143"/>
    </location>
    <ligand>
        <name>ATP</name>
        <dbReference type="ChEBI" id="CHEBI:30616"/>
    </ligand>
</feature>
<gene>
    <name evidence="14" type="primary">murC</name>
    <name evidence="18" type="ORF">H9871_02840</name>
</gene>
<name>A0A9D1RZZ5_9MICC</name>
<evidence type="ECO:0000256" key="11">
    <source>
        <dbReference type="ARBA" id="ARBA00023306"/>
    </source>
</evidence>
<evidence type="ECO:0000259" key="15">
    <source>
        <dbReference type="Pfam" id="PF01225"/>
    </source>
</evidence>
<evidence type="ECO:0000259" key="16">
    <source>
        <dbReference type="Pfam" id="PF02875"/>
    </source>
</evidence>
<comment type="subcellular location">
    <subcellularLocation>
        <location evidence="1 14">Cytoplasm</location>
    </subcellularLocation>
</comment>
<keyword evidence="12 14" id="KW-0961">Cell wall biogenesis/degradation</keyword>
<evidence type="ECO:0000256" key="8">
    <source>
        <dbReference type="ARBA" id="ARBA00022840"/>
    </source>
</evidence>
<keyword evidence="5 14" id="KW-0436">Ligase</keyword>
<comment type="catalytic activity">
    <reaction evidence="13 14">
        <text>UDP-N-acetyl-alpha-D-muramate + L-alanine + ATP = UDP-N-acetyl-alpha-D-muramoyl-L-alanine + ADP + phosphate + H(+)</text>
        <dbReference type="Rhea" id="RHEA:23372"/>
        <dbReference type="ChEBI" id="CHEBI:15378"/>
        <dbReference type="ChEBI" id="CHEBI:30616"/>
        <dbReference type="ChEBI" id="CHEBI:43474"/>
        <dbReference type="ChEBI" id="CHEBI:57972"/>
        <dbReference type="ChEBI" id="CHEBI:70757"/>
        <dbReference type="ChEBI" id="CHEBI:83898"/>
        <dbReference type="ChEBI" id="CHEBI:456216"/>
        <dbReference type="EC" id="6.3.2.8"/>
    </reaction>
</comment>
<evidence type="ECO:0000313" key="19">
    <source>
        <dbReference type="Proteomes" id="UP000824151"/>
    </source>
</evidence>
<dbReference type="SUPFAM" id="SSF53244">
    <property type="entry name" value="MurD-like peptide ligases, peptide-binding domain"/>
    <property type="match status" value="1"/>
</dbReference>
<comment type="similarity">
    <text evidence="14">Belongs to the MurCDEF family.</text>
</comment>
<keyword evidence="8 14" id="KW-0067">ATP-binding</keyword>
<comment type="caution">
    <text evidence="18">The sequence shown here is derived from an EMBL/GenBank/DDBJ whole genome shotgun (WGS) entry which is preliminary data.</text>
</comment>
<evidence type="ECO:0000256" key="6">
    <source>
        <dbReference type="ARBA" id="ARBA00022618"/>
    </source>
</evidence>
<dbReference type="Gene3D" id="3.40.50.720">
    <property type="entry name" value="NAD(P)-binding Rossmann-like Domain"/>
    <property type="match status" value="1"/>
</dbReference>
<dbReference type="GO" id="GO:0071555">
    <property type="term" value="P:cell wall organization"/>
    <property type="evidence" value="ECO:0007669"/>
    <property type="project" value="UniProtKB-KW"/>
</dbReference>
<organism evidence="18 19">
    <name type="scientific">Candidatus Nesterenkonia stercoripullorum</name>
    <dbReference type="NCBI Taxonomy" id="2838701"/>
    <lineage>
        <taxon>Bacteria</taxon>
        <taxon>Bacillati</taxon>
        <taxon>Actinomycetota</taxon>
        <taxon>Actinomycetes</taxon>
        <taxon>Micrococcales</taxon>
        <taxon>Micrococcaceae</taxon>
        <taxon>Nesterenkonia</taxon>
    </lineage>
</organism>
<dbReference type="Gene3D" id="3.90.190.20">
    <property type="entry name" value="Mur ligase, C-terminal domain"/>
    <property type="match status" value="1"/>
</dbReference>
<evidence type="ECO:0000256" key="13">
    <source>
        <dbReference type="ARBA" id="ARBA00047833"/>
    </source>
</evidence>
<reference evidence="18" key="2">
    <citation type="submission" date="2021-04" db="EMBL/GenBank/DDBJ databases">
        <authorList>
            <person name="Gilroy R."/>
        </authorList>
    </citation>
    <scope>NUCLEOTIDE SEQUENCE</scope>
    <source>
        <strain evidence="18">ChiHejej3B27-3195</strain>
    </source>
</reference>
<dbReference type="Gene3D" id="3.40.1190.10">
    <property type="entry name" value="Mur-like, catalytic domain"/>
    <property type="match status" value="1"/>
</dbReference>
<evidence type="ECO:0000313" key="18">
    <source>
        <dbReference type="EMBL" id="HIW99058.1"/>
    </source>
</evidence>
<evidence type="ECO:0000256" key="1">
    <source>
        <dbReference type="ARBA" id="ARBA00004496"/>
    </source>
</evidence>
<feature type="domain" description="Mur ligase N-terminal catalytic" evidence="15">
    <location>
        <begin position="25"/>
        <end position="131"/>
    </location>
</feature>
<sequence>MTPAHDQPGAQTARVSAPLQELGRVHFLGLAGVGVSAVARLMHAAGVPVSGTDAKELPVLEEFRQAGVPVRVGYAAQNVASVEEEAGEPISTIVASSVAAAGNPEYDEAVRRGCRILHRSQGLARVMESFRTIAVAGTHGKTTTSSMAAVLLNAAGAQPGFAVGANVAGLGVNAELGAGEWFVAEADESDGSLLNYSPEIAIITNIEADHLDHYGTAEAVDDVFVRFTQLLPDAAGVLVACADDAGVQRLLDCEGPQLRERGVEILTYGFAQDASLRIIEHHDHASGGSGQSFTVVDARAQVPAQAQVTLSVPGRHNALNAAAAIAAAGRAGVALTDAATAVRTFQGTARRFELRGEVGGIRVFDDYAHHPTEVAAVLAAARSAVGGPGSGGSVHAVFQPHLYSRTQAFGAEFGQALQAADTVAVLEVYPAREEPIPGVSAHLLGQPLMDRDQAVSALASAAKPGDIVLTLGAGDVTALGQPIVAELQRRIGRVEPGEAGHSL</sequence>
<dbReference type="EC" id="6.3.2.8" evidence="3 14"/>
<feature type="domain" description="Mur ligase central" evidence="17">
    <location>
        <begin position="135"/>
        <end position="328"/>
    </location>
</feature>